<dbReference type="EMBL" id="JACHIT010000002">
    <property type="protein sequence ID" value="MBB5916522.1"/>
    <property type="molecule type" value="Genomic_DNA"/>
</dbReference>
<dbReference type="Proteomes" id="UP000540412">
    <property type="component" value="Unassembled WGS sequence"/>
</dbReference>
<proteinExistence type="predicted"/>
<accession>A0A7W9PHZ9</accession>
<comment type="caution">
    <text evidence="3">The sequence shown here is derived from an EMBL/GenBank/DDBJ whole genome shotgun (WGS) entry which is preliminary data.</text>
</comment>
<evidence type="ECO:0000313" key="3">
    <source>
        <dbReference type="EMBL" id="MBB5916522.1"/>
    </source>
</evidence>
<keyword evidence="4" id="KW-1185">Reference proteome</keyword>
<protein>
    <submittedName>
        <fullName evidence="3">Putative membrane protein YqiK</fullName>
    </submittedName>
</protein>
<sequence>MRHEDERQSATPPPGVPAAPREGPAKASDAVARPPALRSIAPADRARVAETARRAAAARANAESALARAQAAREFAEAAYDRINACREAVERARTARGDGDHVGLTPATP</sequence>
<keyword evidence="1" id="KW-0175">Coiled coil</keyword>
<name>A0A7W9PHZ9_9NOCA</name>
<evidence type="ECO:0000313" key="4">
    <source>
        <dbReference type="Proteomes" id="UP000540412"/>
    </source>
</evidence>
<evidence type="ECO:0000256" key="2">
    <source>
        <dbReference type="SAM" id="MobiDB-lite"/>
    </source>
</evidence>
<gene>
    <name evidence="3" type="ORF">BJY24_005434</name>
</gene>
<dbReference type="AlphaFoldDB" id="A0A7W9PHZ9"/>
<feature type="region of interest" description="Disordered" evidence="2">
    <location>
        <begin position="1"/>
        <end position="46"/>
    </location>
</feature>
<evidence type="ECO:0000256" key="1">
    <source>
        <dbReference type="SAM" id="Coils"/>
    </source>
</evidence>
<dbReference type="RefSeq" id="WP_040754318.1">
    <property type="nucleotide sequence ID" value="NZ_JACHIT010000002.1"/>
</dbReference>
<reference evidence="3 4" key="1">
    <citation type="submission" date="2020-08" db="EMBL/GenBank/DDBJ databases">
        <title>Sequencing the genomes of 1000 actinobacteria strains.</title>
        <authorList>
            <person name="Klenk H.-P."/>
        </authorList>
    </citation>
    <scope>NUCLEOTIDE SEQUENCE [LARGE SCALE GENOMIC DNA]</scope>
    <source>
        <strain evidence="3 4">DSM 43582</strain>
    </source>
</reference>
<organism evidence="3 4">
    <name type="scientific">Nocardia transvalensis</name>
    <dbReference type="NCBI Taxonomy" id="37333"/>
    <lineage>
        <taxon>Bacteria</taxon>
        <taxon>Bacillati</taxon>
        <taxon>Actinomycetota</taxon>
        <taxon>Actinomycetes</taxon>
        <taxon>Mycobacteriales</taxon>
        <taxon>Nocardiaceae</taxon>
        <taxon>Nocardia</taxon>
    </lineage>
</organism>
<feature type="coiled-coil region" evidence="1">
    <location>
        <begin position="52"/>
        <end position="79"/>
    </location>
</feature>